<organism evidence="1 2">
    <name type="scientific">Panagrolaimus sp. ES5</name>
    <dbReference type="NCBI Taxonomy" id="591445"/>
    <lineage>
        <taxon>Eukaryota</taxon>
        <taxon>Metazoa</taxon>
        <taxon>Ecdysozoa</taxon>
        <taxon>Nematoda</taxon>
        <taxon>Chromadorea</taxon>
        <taxon>Rhabditida</taxon>
        <taxon>Tylenchina</taxon>
        <taxon>Panagrolaimomorpha</taxon>
        <taxon>Panagrolaimoidea</taxon>
        <taxon>Panagrolaimidae</taxon>
        <taxon>Panagrolaimus</taxon>
    </lineage>
</organism>
<accession>A0AC34F9J7</accession>
<sequence>MVCGLFTRYKTDEGKEFLAQIDGINTETNNFHELQAKIQGKMEIYSPTIPNVKIIYVAVYPDGYHFEDISNPKLVSQHFSHKDTDRAKGALIFGKNKANGNFGDYIEIEENQKSEIKVMKDLPVSHSTTPSMRSLSRSSNIQTVVENVYQKNQQQKNIVGIDVGTMTCRAAIIDNKNDIIEKCGIVTMESKVTFSENQTNTYFEEEEANDRYDENEIDAKINQENTVFDIPHFMGKRIDQIIENQFLPFKIQKNRDFIKIQLQNNLILPEVACGELLKFIVRKIDEKLKFETTQISLITPIFNDSESKKRYETALKCAAQLASLKVVNFLDSSTAALIDYIFKHTKNLIIGSFNIGVIDIGGSNLNIAVYNVNTNKDGFWLKEIVKYGNSKFGGRNVDILLAQDIKTKITEITGSYNGGEFDLLTKAEQMKIQLSTYSSADYIHEKTSMTFKRDKEFQACIKTFLETLKNELKIVKDQIKEENCKFLLIGNTCKIPAIKETIKKNFPNSVDEMNLSSAKGAAIHTAKLQKSYDKISYYKY</sequence>
<evidence type="ECO:0000313" key="1">
    <source>
        <dbReference type="Proteomes" id="UP000887579"/>
    </source>
</evidence>
<protein>
    <submittedName>
        <fullName evidence="2">Heat shock protein 70</fullName>
    </submittedName>
</protein>
<dbReference type="WBParaSite" id="ES5_v2.g13809.t1">
    <property type="protein sequence ID" value="ES5_v2.g13809.t1"/>
    <property type="gene ID" value="ES5_v2.g13809"/>
</dbReference>
<reference evidence="2" key="1">
    <citation type="submission" date="2022-11" db="UniProtKB">
        <authorList>
            <consortium name="WormBaseParasite"/>
        </authorList>
    </citation>
    <scope>IDENTIFICATION</scope>
</reference>
<name>A0AC34F9J7_9BILA</name>
<proteinExistence type="predicted"/>
<dbReference type="Proteomes" id="UP000887579">
    <property type="component" value="Unplaced"/>
</dbReference>
<evidence type="ECO:0000313" key="2">
    <source>
        <dbReference type="WBParaSite" id="ES5_v2.g13809.t1"/>
    </source>
</evidence>